<evidence type="ECO:0000313" key="3">
    <source>
        <dbReference type="Proteomes" id="UP001548590"/>
    </source>
</evidence>
<feature type="region of interest" description="Disordered" evidence="1">
    <location>
        <begin position="228"/>
        <end position="286"/>
    </location>
</feature>
<dbReference type="Proteomes" id="UP001548590">
    <property type="component" value="Unassembled WGS sequence"/>
</dbReference>
<keyword evidence="3" id="KW-1185">Reference proteome</keyword>
<proteinExistence type="predicted"/>
<evidence type="ECO:0000313" key="2">
    <source>
        <dbReference type="EMBL" id="MET1488553.1"/>
    </source>
</evidence>
<protein>
    <recommendedName>
        <fullName evidence="4">DUF1631 family protein</fullName>
    </recommendedName>
</protein>
<organism evidence="2 3">
    <name type="scientific">Uliginosibacterium paludis</name>
    <dbReference type="NCBI Taxonomy" id="1615952"/>
    <lineage>
        <taxon>Bacteria</taxon>
        <taxon>Pseudomonadati</taxon>
        <taxon>Pseudomonadota</taxon>
        <taxon>Betaproteobacteria</taxon>
        <taxon>Rhodocyclales</taxon>
        <taxon>Zoogloeaceae</taxon>
        <taxon>Uliginosibacterium</taxon>
    </lineage>
</organism>
<evidence type="ECO:0008006" key="4">
    <source>
        <dbReference type="Google" id="ProtNLM"/>
    </source>
</evidence>
<dbReference type="EMBL" id="JBEWLZ010000001">
    <property type="protein sequence ID" value="MET1488553.1"/>
    <property type="molecule type" value="Genomic_DNA"/>
</dbReference>
<dbReference type="RefSeq" id="WP_345926769.1">
    <property type="nucleotide sequence ID" value="NZ_JBDIVF010000003.1"/>
</dbReference>
<gene>
    <name evidence="2" type="ORF">ABVT11_01840</name>
</gene>
<name>A0ABV2CKZ0_9RHOO</name>
<reference evidence="2 3" key="1">
    <citation type="submission" date="2024-07" db="EMBL/GenBank/DDBJ databases">
        <title>Uliginosibacterium paludis KCTC:42655.</title>
        <authorList>
            <person name="Kim M.K."/>
        </authorList>
    </citation>
    <scope>NUCLEOTIDE SEQUENCE [LARGE SCALE GENOMIC DNA]</scope>
    <source>
        <strain evidence="2 3">KCTC 42655</strain>
    </source>
</reference>
<sequence length="315" mass="35770">MTRSMKSVDYPPGFNKCSFLMRLRQRIDRYRNSLSEVSPLARLYIELVADACLTHYERQREDIRRWMNELIEAALVGSGDDPLEAFRRRLEQEEGWWPMVSLLWQLHCSEIAQDIPEILQKHFQAKPDCTPTQMWDLGVAVMQLTPKDLFGEAFIDALNEPLITSTYNEEVELGRLAEGLVDFIQARWPDMEGSDPWASLPEPDGGPVPFSGPLFNNNGAPLWHEMMGDDDEDGDEHADAAPVQAVSQQSISITIRPLASLSEAKPESDRPNAVMSKRRRSMRAGARAPLNVAAWARRGREMSRVRLAGAERRRP</sequence>
<accession>A0ABV2CKZ0</accession>
<comment type="caution">
    <text evidence="2">The sequence shown here is derived from an EMBL/GenBank/DDBJ whole genome shotgun (WGS) entry which is preliminary data.</text>
</comment>
<evidence type="ECO:0000256" key="1">
    <source>
        <dbReference type="SAM" id="MobiDB-lite"/>
    </source>
</evidence>